<evidence type="ECO:0000313" key="1">
    <source>
        <dbReference type="EMBL" id="EMD58154.1"/>
    </source>
</evidence>
<dbReference type="Gene3D" id="3.10.10.10">
    <property type="entry name" value="HIV Type 1 Reverse Transcriptase, subunit A, domain 1"/>
    <property type="match status" value="1"/>
</dbReference>
<name>M2QSJ2_COCSN</name>
<dbReference type="GeneID" id="19129928"/>
<reference evidence="1 2" key="1">
    <citation type="journal article" date="2012" name="PLoS Pathog.">
        <title>Diverse lifestyles and strategies of plant pathogenesis encoded in the genomes of eighteen Dothideomycetes fungi.</title>
        <authorList>
            <person name="Ohm R.A."/>
            <person name="Feau N."/>
            <person name="Henrissat B."/>
            <person name="Schoch C.L."/>
            <person name="Horwitz B.A."/>
            <person name="Barry K.W."/>
            <person name="Condon B.J."/>
            <person name="Copeland A.C."/>
            <person name="Dhillon B."/>
            <person name="Glaser F."/>
            <person name="Hesse C.N."/>
            <person name="Kosti I."/>
            <person name="LaButti K."/>
            <person name="Lindquist E.A."/>
            <person name="Lucas S."/>
            <person name="Salamov A.A."/>
            <person name="Bradshaw R.E."/>
            <person name="Ciuffetti L."/>
            <person name="Hamelin R.C."/>
            <person name="Kema G.H.J."/>
            <person name="Lawrence C."/>
            <person name="Scott J.A."/>
            <person name="Spatafora J.W."/>
            <person name="Turgeon B.G."/>
            <person name="de Wit P.J.G.M."/>
            <person name="Zhong S."/>
            <person name="Goodwin S.B."/>
            <person name="Grigoriev I.V."/>
        </authorList>
    </citation>
    <scope>NUCLEOTIDE SEQUENCE [LARGE SCALE GENOMIC DNA]</scope>
    <source>
        <strain evidence="2">ND90Pr / ATCC 201652</strain>
    </source>
</reference>
<proteinExistence type="predicted"/>
<reference evidence="2" key="2">
    <citation type="journal article" date="2013" name="PLoS Genet.">
        <title>Comparative genome structure, secondary metabolite, and effector coding capacity across Cochliobolus pathogens.</title>
        <authorList>
            <person name="Condon B.J."/>
            <person name="Leng Y."/>
            <person name="Wu D."/>
            <person name="Bushley K.E."/>
            <person name="Ohm R.A."/>
            <person name="Otillar R."/>
            <person name="Martin J."/>
            <person name="Schackwitz W."/>
            <person name="Grimwood J."/>
            <person name="MohdZainudin N."/>
            <person name="Xue C."/>
            <person name="Wang R."/>
            <person name="Manning V.A."/>
            <person name="Dhillon B."/>
            <person name="Tu Z.J."/>
            <person name="Steffenson B.J."/>
            <person name="Salamov A."/>
            <person name="Sun H."/>
            <person name="Lowry S."/>
            <person name="LaButti K."/>
            <person name="Han J."/>
            <person name="Copeland A."/>
            <person name="Lindquist E."/>
            <person name="Barry K."/>
            <person name="Schmutz J."/>
            <person name="Baker S.E."/>
            <person name="Ciuffetti L.M."/>
            <person name="Grigoriev I.V."/>
            <person name="Zhong S."/>
            <person name="Turgeon B.G."/>
        </authorList>
    </citation>
    <scope>NUCLEOTIDE SEQUENCE [LARGE SCALE GENOMIC DNA]</scope>
    <source>
        <strain evidence="2">ND90Pr / ATCC 201652</strain>
    </source>
</reference>
<dbReference type="HOGENOM" id="CLU_2764685_0_0_1"/>
<dbReference type="Proteomes" id="UP000016934">
    <property type="component" value="Unassembled WGS sequence"/>
</dbReference>
<protein>
    <submittedName>
        <fullName evidence="1">Uncharacterized protein</fullName>
    </submittedName>
</protein>
<dbReference type="RefSeq" id="XP_007706146.1">
    <property type="nucleotide sequence ID" value="XM_007707956.1"/>
</dbReference>
<evidence type="ECO:0000313" key="2">
    <source>
        <dbReference type="Proteomes" id="UP000016934"/>
    </source>
</evidence>
<dbReference type="OrthoDB" id="5599418at2759"/>
<dbReference type="SUPFAM" id="SSF56672">
    <property type="entry name" value="DNA/RNA polymerases"/>
    <property type="match status" value="1"/>
</dbReference>
<sequence>DHKIILNKGAKLSPELIYSIAPKHDAKLRDYIQKNLKKGFIQLESGLIVSPILFIKKPNGK</sequence>
<feature type="non-terminal residue" evidence="1">
    <location>
        <position position="1"/>
    </location>
</feature>
<keyword evidence="2" id="KW-1185">Reference proteome</keyword>
<dbReference type="InterPro" id="IPR043502">
    <property type="entry name" value="DNA/RNA_pol_sf"/>
</dbReference>
<organism evidence="1 2">
    <name type="scientific">Cochliobolus sativus (strain ND90Pr / ATCC 201652)</name>
    <name type="common">Common root rot and spot blotch fungus</name>
    <name type="synonym">Bipolaris sorokiniana</name>
    <dbReference type="NCBI Taxonomy" id="665912"/>
    <lineage>
        <taxon>Eukaryota</taxon>
        <taxon>Fungi</taxon>
        <taxon>Dikarya</taxon>
        <taxon>Ascomycota</taxon>
        <taxon>Pezizomycotina</taxon>
        <taxon>Dothideomycetes</taxon>
        <taxon>Pleosporomycetidae</taxon>
        <taxon>Pleosporales</taxon>
        <taxon>Pleosporineae</taxon>
        <taxon>Pleosporaceae</taxon>
        <taxon>Bipolaris</taxon>
    </lineage>
</organism>
<accession>M2QSJ2</accession>
<dbReference type="KEGG" id="bsc:COCSADRAFT_104621"/>
<dbReference type="AlphaFoldDB" id="M2QSJ2"/>
<dbReference type="EMBL" id="KB445690">
    <property type="protein sequence ID" value="EMD58154.1"/>
    <property type="molecule type" value="Genomic_DNA"/>
</dbReference>
<gene>
    <name evidence="1" type="ORF">COCSADRAFT_104621</name>
</gene>